<feature type="compositionally biased region" description="Polar residues" evidence="1">
    <location>
        <begin position="579"/>
        <end position="591"/>
    </location>
</feature>
<feature type="compositionally biased region" description="Polar residues" evidence="1">
    <location>
        <begin position="636"/>
        <end position="653"/>
    </location>
</feature>
<name>A0A3D8S0P9_9HELO</name>
<feature type="compositionally biased region" description="Low complexity" evidence="1">
    <location>
        <begin position="664"/>
        <end position="681"/>
    </location>
</feature>
<feature type="compositionally biased region" description="Polar residues" evidence="1">
    <location>
        <begin position="315"/>
        <end position="326"/>
    </location>
</feature>
<keyword evidence="3" id="KW-1185">Reference proteome</keyword>
<protein>
    <submittedName>
        <fullName evidence="2">Uncharacterized protein</fullName>
    </submittedName>
</protein>
<feature type="compositionally biased region" description="Polar residues" evidence="1">
    <location>
        <begin position="117"/>
        <end position="127"/>
    </location>
</feature>
<evidence type="ECO:0000313" key="3">
    <source>
        <dbReference type="Proteomes" id="UP000256645"/>
    </source>
</evidence>
<feature type="region of interest" description="Disordered" evidence="1">
    <location>
        <begin position="927"/>
        <end position="953"/>
    </location>
</feature>
<feature type="region of interest" description="Disordered" evidence="1">
    <location>
        <begin position="102"/>
        <end position="127"/>
    </location>
</feature>
<dbReference type="Proteomes" id="UP000256645">
    <property type="component" value="Unassembled WGS sequence"/>
</dbReference>
<feature type="compositionally biased region" description="Polar residues" evidence="1">
    <location>
        <begin position="56"/>
        <end position="66"/>
    </location>
</feature>
<accession>A0A3D8S0P9</accession>
<feature type="region of interest" description="Disordered" evidence="1">
    <location>
        <begin position="1"/>
        <end position="24"/>
    </location>
</feature>
<feature type="compositionally biased region" description="Basic and acidic residues" evidence="1">
    <location>
        <begin position="866"/>
        <end position="880"/>
    </location>
</feature>
<comment type="caution">
    <text evidence="2">The sequence shown here is derived from an EMBL/GenBank/DDBJ whole genome shotgun (WGS) entry which is preliminary data.</text>
</comment>
<sequence>MNPYKPSPLSPSWNNFEEDNTVSPLTSPAQIIASAVVSPLSPEIKTPQGPAIQIDPPQSSPANNTVPGRLDSGVDADENHLHEGIAEEILWRRHLEVETEMAEESAKEFDIPEPESVDNSQPFKDLTPSQKKQTLLPAIQFAPRAQSSKDTQNELAENTVREFGVTPDGITYDGVDFYQDGHVIKLIDIPQGAPLLSAMTLAMQYGQYDKLVADYFVLTGKTPFEFPAAGTKTTAPVDQPPQSASVKTADAAKVLPGVAAKYNTLNDLKKAHLAGNGDWTEEQENLINDISTQMEALAAKKKKHQLEQSKKKQAGSPTSPKGSALTNKKLESAERDYLSLLVAKYKKPKSWNEDKEKKLKSAAQNFERLNALSKEHNAARTGLEPQPPEDHAEGDRDGSLFSLGISYRKTAAPVSNSPGSSILQTIGIPSASGNSSTPDELSALQVHELNRIQEELMSLFCMETNLETQMKAACEGKQPSKAFIDKNESAREALRTRCDELANRSNVILNSVSVKARFEWKNKQWQKLVDDLYVKHDRLESIKNEAARHSSKIVFTPELQEALDAVSRGLEAVGEHQPTMEQEASPETRSQIPFVPTLNPIKSTAAALVSDPSSTSEGSKQQPLNTLKKSEDTETTGDNNRTTNERGSASGSNQEKEKGKEVEGGNNQSSQGASGSNPQGNKEPGSDPPGGGDHKGKDDSPESNQPNPQSLFAPLPKQPSSHITSTVDPAHDVRSNQPDPPRGGYKDEDDDPELVPANPQSLFAPLPKRPSADITATVDPAHYVEDGQSGAPNEGQELFAPLPIQPSSDMTSTVDPAHDVRSHQPAPPRDGHKEPSPNEFGAESSTKPGPKQPSPKPEVPEPSSSKQHDGAVHSNPDDHFVPTPKTVSAEMNNIVPASDYLVPGQDPPQLEDPHRRRMKGICLLKKEQSEAASQGEPDNPALQRELTSPPSVLDITPLSKAAQRLSKLFDDNIKRGNDTFLAPQRNWVELLNTLNKDQVASALAKGKYFDAEDRLAADGSNENLKEEVRTAAEEKRVAISTLGKTEEKVEHRADAARLRPEIIDTIFNSLVSSLGRLMNNSRWTEAWRIIQRMKEKAELEDDDQRYSLMQGRISFWSGVIRWNCSTTANNTLHAALKDFERAETCGIINDGSEEGTYLHTYTELCLAGTGPAEDKDVPVGPGAIV</sequence>
<feature type="compositionally biased region" description="Polar residues" evidence="1">
    <location>
        <begin position="10"/>
        <end position="24"/>
    </location>
</feature>
<gene>
    <name evidence="2" type="ORF">BP6252_04484</name>
</gene>
<proteinExistence type="predicted"/>
<feature type="region of interest" description="Disordered" evidence="1">
    <location>
        <begin position="41"/>
        <end position="76"/>
    </location>
</feature>
<feature type="compositionally biased region" description="Polar residues" evidence="1">
    <location>
        <begin position="611"/>
        <end position="627"/>
    </location>
</feature>
<feature type="compositionally biased region" description="Basic and acidic residues" evidence="1">
    <location>
        <begin position="654"/>
        <end position="663"/>
    </location>
</feature>
<reference evidence="2 3" key="1">
    <citation type="journal article" date="2018" name="IMA Fungus">
        <title>IMA Genome-F 9: Draft genome sequence of Annulohypoxylon stygium, Aspergillus mulundensis, Berkeleyomyces basicola (syn. Thielaviopsis basicola), Ceratocystis smalleyi, two Cercospora beticola strains, Coleophoma cylindrospora, Fusarium fracticaudum, Phialophora cf. hyalina, and Morchella septimelata.</title>
        <authorList>
            <person name="Wingfield B.D."/>
            <person name="Bills G.F."/>
            <person name="Dong Y."/>
            <person name="Huang W."/>
            <person name="Nel W.J."/>
            <person name="Swalarsk-Parry B.S."/>
            <person name="Vaghefi N."/>
            <person name="Wilken P.M."/>
            <person name="An Z."/>
            <person name="de Beer Z.W."/>
            <person name="De Vos L."/>
            <person name="Chen L."/>
            <person name="Duong T.A."/>
            <person name="Gao Y."/>
            <person name="Hammerbacher A."/>
            <person name="Kikkert J.R."/>
            <person name="Li Y."/>
            <person name="Li H."/>
            <person name="Li K."/>
            <person name="Li Q."/>
            <person name="Liu X."/>
            <person name="Ma X."/>
            <person name="Naidoo K."/>
            <person name="Pethybridge S.J."/>
            <person name="Sun J."/>
            <person name="Steenkamp E.T."/>
            <person name="van der Nest M.A."/>
            <person name="van Wyk S."/>
            <person name="Wingfield M.J."/>
            <person name="Xiong C."/>
            <person name="Yue Q."/>
            <person name="Zhang X."/>
        </authorList>
    </citation>
    <scope>NUCLEOTIDE SEQUENCE [LARGE SCALE GENOMIC DNA]</scope>
    <source>
        <strain evidence="2 3">BP6252</strain>
    </source>
</reference>
<evidence type="ECO:0000256" key="1">
    <source>
        <dbReference type="SAM" id="MobiDB-lite"/>
    </source>
</evidence>
<feature type="compositionally biased region" description="Basic and acidic residues" evidence="1">
    <location>
        <begin position="388"/>
        <end position="398"/>
    </location>
</feature>
<feature type="compositionally biased region" description="Polar residues" evidence="1">
    <location>
        <begin position="805"/>
        <end position="814"/>
    </location>
</feature>
<feature type="region of interest" description="Disordered" evidence="1">
    <location>
        <begin position="379"/>
        <end position="399"/>
    </location>
</feature>
<feature type="compositionally biased region" description="Polar residues" evidence="1">
    <location>
        <begin position="718"/>
        <end position="727"/>
    </location>
</feature>
<dbReference type="OrthoDB" id="10333325at2759"/>
<feature type="region of interest" description="Disordered" evidence="1">
    <location>
        <begin position="574"/>
        <end position="594"/>
    </location>
</feature>
<organism evidence="2 3">
    <name type="scientific">Coleophoma cylindrospora</name>
    <dbReference type="NCBI Taxonomy" id="1849047"/>
    <lineage>
        <taxon>Eukaryota</taxon>
        <taxon>Fungi</taxon>
        <taxon>Dikarya</taxon>
        <taxon>Ascomycota</taxon>
        <taxon>Pezizomycotina</taxon>
        <taxon>Leotiomycetes</taxon>
        <taxon>Helotiales</taxon>
        <taxon>Dermateaceae</taxon>
        <taxon>Coleophoma</taxon>
    </lineage>
</organism>
<feature type="region of interest" description="Disordered" evidence="1">
    <location>
        <begin position="607"/>
        <end position="884"/>
    </location>
</feature>
<dbReference type="AlphaFoldDB" id="A0A3D8S0P9"/>
<dbReference type="EMBL" id="PDLM01000004">
    <property type="protein sequence ID" value="RDW79846.1"/>
    <property type="molecule type" value="Genomic_DNA"/>
</dbReference>
<feature type="region of interest" description="Disordered" evidence="1">
    <location>
        <begin position="298"/>
        <end position="330"/>
    </location>
</feature>
<evidence type="ECO:0000313" key="2">
    <source>
        <dbReference type="EMBL" id="RDW79846.1"/>
    </source>
</evidence>